<protein>
    <recommendedName>
        <fullName evidence="4">Lipoprotein</fullName>
    </recommendedName>
</protein>
<dbReference type="RefSeq" id="WP_144163865.1">
    <property type="nucleotide sequence ID" value="NZ_CAUPKR010000025.1"/>
</dbReference>
<evidence type="ECO:0008006" key="4">
    <source>
        <dbReference type="Google" id="ProtNLM"/>
    </source>
</evidence>
<proteinExistence type="predicted"/>
<gene>
    <name evidence="2" type="ORF">KQ486_07575</name>
</gene>
<comment type="caution">
    <text evidence="2">The sequence shown here is derived from an EMBL/GenBank/DDBJ whole genome shotgun (WGS) entry which is preliminary data.</text>
</comment>
<dbReference type="Proteomes" id="UP000812672">
    <property type="component" value="Unassembled WGS sequence"/>
</dbReference>
<dbReference type="PROSITE" id="PS51257">
    <property type="entry name" value="PROKAR_LIPOPROTEIN"/>
    <property type="match status" value="1"/>
</dbReference>
<dbReference type="EMBL" id="JAHLZF010000009">
    <property type="protein sequence ID" value="MBU6080875.1"/>
    <property type="molecule type" value="Genomic_DNA"/>
</dbReference>
<evidence type="ECO:0000256" key="1">
    <source>
        <dbReference type="SAM" id="SignalP"/>
    </source>
</evidence>
<evidence type="ECO:0000313" key="3">
    <source>
        <dbReference type="Proteomes" id="UP000812672"/>
    </source>
</evidence>
<sequence>MKRILGTLLLLSVLILAACSGGDDDRSEKEQVIEALQNTVEATSFESVSNVDVNLEGNFNDPTVDPYLQMFNDMEISFESIYDEDAGKQQVTFNLNGQMAPMTLDLSVPFLQDLESEKIYIRTDSLVENFGMMFPIPQELNGKLLEVDIAELEQAQGTEEQIDPEELKAQSQKLATDFLNEKSEDDFSKEDGVYTVQLTKEDFINLVEKSGEISGEALSDEEIEQMKTDLENTAEQTTVHQFELQLEIDDDMIQKQTFVGDVEVSENGEDMRIGLTLDTTYNNINGDVEFSINPEEEEIITPEELQMFQMQGY</sequence>
<feature type="signal peptide" evidence="1">
    <location>
        <begin position="1"/>
        <end position="17"/>
    </location>
</feature>
<evidence type="ECO:0000313" key="2">
    <source>
        <dbReference type="EMBL" id="MBU6080875.1"/>
    </source>
</evidence>
<feature type="chain" id="PRO_5045875842" description="Lipoprotein" evidence="1">
    <location>
        <begin position="18"/>
        <end position="313"/>
    </location>
</feature>
<reference evidence="2 3" key="1">
    <citation type="journal article" date="2011" name="Int. J. Syst. Evol. Microbiol.">
        <title>Allobacillus halotolerans gen. nov., sp. nov. isolated from shrimp paste.</title>
        <authorList>
            <person name="Sheu S.Y."/>
            <person name="Arun A.B."/>
            <person name="Jiang S.R."/>
            <person name="Young C.C."/>
            <person name="Chen W.M."/>
        </authorList>
    </citation>
    <scope>NUCLEOTIDE SEQUENCE [LARGE SCALE GENOMIC DNA]</scope>
    <source>
        <strain evidence="2 3">LMG 24826</strain>
    </source>
</reference>
<organism evidence="2 3">
    <name type="scientific">Allobacillus halotolerans</name>
    <dbReference type="NCBI Taxonomy" id="570278"/>
    <lineage>
        <taxon>Bacteria</taxon>
        <taxon>Bacillati</taxon>
        <taxon>Bacillota</taxon>
        <taxon>Bacilli</taxon>
        <taxon>Bacillales</taxon>
        <taxon>Bacillaceae</taxon>
        <taxon>Allobacillus</taxon>
    </lineage>
</organism>
<accession>A0ABS6GPK1</accession>
<name>A0ABS6GPK1_9BACI</name>
<keyword evidence="1" id="KW-0732">Signal</keyword>
<keyword evidence="3" id="KW-1185">Reference proteome</keyword>